<dbReference type="Proteomes" id="UP001500582">
    <property type="component" value="Unassembled WGS sequence"/>
</dbReference>
<keyword evidence="2" id="KW-1185">Reference proteome</keyword>
<protein>
    <submittedName>
        <fullName evidence="1">Uncharacterized protein</fullName>
    </submittedName>
</protein>
<sequence length="54" mass="5901">MIKTIDMAFSMFPKKNVLGIIKRIPIATVKNTKTGTADLLIPRLVIMVSDAGLD</sequence>
<name>A0ABP8GMA3_9SPHI</name>
<comment type="caution">
    <text evidence="1">The sequence shown here is derived from an EMBL/GenBank/DDBJ whole genome shotgun (WGS) entry which is preliminary data.</text>
</comment>
<evidence type="ECO:0000313" key="1">
    <source>
        <dbReference type="EMBL" id="GAA4326940.1"/>
    </source>
</evidence>
<accession>A0ABP8GMA3</accession>
<organism evidence="1 2">
    <name type="scientific">Mucilaginibacter gynuensis</name>
    <dbReference type="NCBI Taxonomy" id="1302236"/>
    <lineage>
        <taxon>Bacteria</taxon>
        <taxon>Pseudomonadati</taxon>
        <taxon>Bacteroidota</taxon>
        <taxon>Sphingobacteriia</taxon>
        <taxon>Sphingobacteriales</taxon>
        <taxon>Sphingobacteriaceae</taxon>
        <taxon>Mucilaginibacter</taxon>
    </lineage>
</organism>
<dbReference type="EMBL" id="BAABFT010000007">
    <property type="protein sequence ID" value="GAA4326940.1"/>
    <property type="molecule type" value="Genomic_DNA"/>
</dbReference>
<proteinExistence type="predicted"/>
<reference evidence="2" key="1">
    <citation type="journal article" date="2019" name="Int. J. Syst. Evol. Microbiol.">
        <title>The Global Catalogue of Microorganisms (GCM) 10K type strain sequencing project: providing services to taxonomists for standard genome sequencing and annotation.</title>
        <authorList>
            <consortium name="The Broad Institute Genomics Platform"/>
            <consortium name="The Broad Institute Genome Sequencing Center for Infectious Disease"/>
            <person name="Wu L."/>
            <person name="Ma J."/>
        </authorList>
    </citation>
    <scope>NUCLEOTIDE SEQUENCE [LARGE SCALE GENOMIC DNA]</scope>
    <source>
        <strain evidence="2">JCM 17705</strain>
    </source>
</reference>
<evidence type="ECO:0000313" key="2">
    <source>
        <dbReference type="Proteomes" id="UP001500582"/>
    </source>
</evidence>
<gene>
    <name evidence="1" type="ORF">GCM10023149_30060</name>
</gene>